<dbReference type="PANTHER" id="PTHR11699">
    <property type="entry name" value="ALDEHYDE DEHYDROGENASE-RELATED"/>
    <property type="match status" value="1"/>
</dbReference>
<gene>
    <name evidence="3" type="ORF">H6A01_06745</name>
</gene>
<keyword evidence="1 3" id="KW-0560">Oxidoreductase</keyword>
<evidence type="ECO:0000259" key="2">
    <source>
        <dbReference type="Pfam" id="PF00171"/>
    </source>
</evidence>
<dbReference type="InterPro" id="IPR016163">
    <property type="entry name" value="Ald_DH_C"/>
</dbReference>
<dbReference type="InterPro" id="IPR015590">
    <property type="entry name" value="Aldehyde_DH_dom"/>
</dbReference>
<keyword evidence="4" id="KW-1185">Reference proteome</keyword>
<feature type="domain" description="Aldehyde dehydrogenase" evidence="2">
    <location>
        <begin position="11"/>
        <end position="274"/>
    </location>
</feature>
<reference evidence="3 4" key="1">
    <citation type="journal article" date="2021" name="Sci. Rep.">
        <title>The distribution of antibiotic resistance genes in chicken gut microbiota commensals.</title>
        <authorList>
            <person name="Juricova H."/>
            <person name="Matiasovicova J."/>
            <person name="Kubasova T."/>
            <person name="Cejkova D."/>
            <person name="Rychlik I."/>
        </authorList>
    </citation>
    <scope>NUCLEOTIDE SEQUENCE [LARGE SCALE GENOMIC DNA]</scope>
    <source>
        <strain evidence="3 4">An537</strain>
    </source>
</reference>
<dbReference type="Pfam" id="PF00171">
    <property type="entry name" value="Aldedh"/>
    <property type="match status" value="1"/>
</dbReference>
<dbReference type="CDD" id="cd07122">
    <property type="entry name" value="ALDH_F20_ACDH"/>
    <property type="match status" value="1"/>
</dbReference>
<dbReference type="InterPro" id="IPR016162">
    <property type="entry name" value="Ald_DH_N"/>
</dbReference>
<comment type="caution">
    <text evidence="3">The sequence shown here is derived from an EMBL/GenBank/DDBJ whole genome shotgun (WGS) entry which is preliminary data.</text>
</comment>
<dbReference type="Gene3D" id="3.40.309.10">
    <property type="entry name" value="Aldehyde Dehydrogenase, Chain A, domain 2"/>
    <property type="match status" value="1"/>
</dbReference>
<name>A0ABS2GIA0_9FIRM</name>
<dbReference type="EC" id="1.2.1.10" evidence="3"/>
<sequence>MNLIDKDLQSVQEVRILLRKAKAAQKKLAEMNQDQIDAIVKAVYEETYKARVMLAKMAHEETGFGKWKDKVLKNAFASRGVYEYIKNKKTVGVISDDPVSKVMEVAVPVGVIAGLVPSTNPTSTVIYKTLIALKAANAIVFSPHPTAVKCIGETVRIIKEALASVGAPEDAVACMSLPTMEGTSELMKSDDTDLILATGGSAMVKAAYSSGTPALGVGPGNGPAYIERSANVPSAIKRIMDSKTFDNGTICASEQSIIAETVNKEAIKKELVAQGAYLLNPEEAAQLSKFILRANGTMNPAIVGKSVQTIAQLAGLTVPADRKLLVAEETEVGPKHPYSKEKLAPIIALYTVDNWQEACDLSIRILEQEGAGHTLIIHTENKEVVKNFGLRKPVSRLLVNTPGSLGGIGATTNITPALTLGCGAVGGSATSDNVGPDNLFNLRRVAYGVTELDDLKAAEGIDSLKDDSVNTAYDSVVKEEVIRSIVEQVIQHLK</sequence>
<dbReference type="Gene3D" id="3.40.605.10">
    <property type="entry name" value="Aldehyde Dehydrogenase, Chain A, domain 1"/>
    <property type="match status" value="1"/>
</dbReference>
<protein>
    <submittedName>
        <fullName evidence="3">Acetaldehyde dehydrogenase (Acetylating)</fullName>
        <ecNumber evidence="3">1.2.1.10</ecNumber>
    </submittedName>
</protein>
<dbReference type="InterPro" id="IPR013357">
    <property type="entry name" value="Acetaldehyde_DH_acetylating"/>
</dbReference>
<organism evidence="3 4">
    <name type="scientific">Veillonella magna</name>
    <dbReference type="NCBI Taxonomy" id="464322"/>
    <lineage>
        <taxon>Bacteria</taxon>
        <taxon>Bacillati</taxon>
        <taxon>Bacillota</taxon>
        <taxon>Negativicutes</taxon>
        <taxon>Veillonellales</taxon>
        <taxon>Veillonellaceae</taxon>
        <taxon>Veillonella</taxon>
    </lineage>
</organism>
<evidence type="ECO:0000313" key="3">
    <source>
        <dbReference type="EMBL" id="MBM6913017.1"/>
    </source>
</evidence>
<proteinExistence type="predicted"/>
<accession>A0ABS2GIA0</accession>
<evidence type="ECO:0000313" key="4">
    <source>
        <dbReference type="Proteomes" id="UP000707138"/>
    </source>
</evidence>
<evidence type="ECO:0000256" key="1">
    <source>
        <dbReference type="ARBA" id="ARBA00023002"/>
    </source>
</evidence>
<dbReference type="GO" id="GO:0008774">
    <property type="term" value="F:acetaldehyde dehydrogenase (acetylating) activity"/>
    <property type="evidence" value="ECO:0007669"/>
    <property type="project" value="UniProtKB-EC"/>
</dbReference>
<dbReference type="RefSeq" id="WP_051245790.1">
    <property type="nucleotide sequence ID" value="NZ_CAUGKU010000011.1"/>
</dbReference>
<dbReference type="InterPro" id="IPR016161">
    <property type="entry name" value="Ald_DH/histidinol_DH"/>
</dbReference>
<dbReference type="Proteomes" id="UP000707138">
    <property type="component" value="Unassembled WGS sequence"/>
</dbReference>
<dbReference type="NCBIfam" id="TIGR02518">
    <property type="entry name" value="EutH_ACDH"/>
    <property type="match status" value="1"/>
</dbReference>
<dbReference type="SUPFAM" id="SSF53720">
    <property type="entry name" value="ALDH-like"/>
    <property type="match status" value="1"/>
</dbReference>
<dbReference type="EMBL" id="JACJLA010000011">
    <property type="protein sequence ID" value="MBM6913017.1"/>
    <property type="molecule type" value="Genomic_DNA"/>
</dbReference>